<comment type="similarity">
    <text evidence="1">Belongs to the MFAP1 family.</text>
</comment>
<evidence type="ECO:0000313" key="5">
    <source>
        <dbReference type="Proteomes" id="UP001201812"/>
    </source>
</evidence>
<dbReference type="InterPro" id="IPR033194">
    <property type="entry name" value="MFAP1"/>
</dbReference>
<evidence type="ECO:0000256" key="2">
    <source>
        <dbReference type="SAM" id="MobiDB-lite"/>
    </source>
</evidence>
<feature type="compositionally biased region" description="Acidic residues" evidence="2">
    <location>
        <begin position="151"/>
        <end position="161"/>
    </location>
</feature>
<feature type="compositionally biased region" description="Basic and acidic residues" evidence="2">
    <location>
        <begin position="1"/>
        <end position="13"/>
    </location>
</feature>
<dbReference type="AlphaFoldDB" id="A0AAD4N0R2"/>
<feature type="compositionally biased region" description="Acidic residues" evidence="2">
    <location>
        <begin position="188"/>
        <end position="212"/>
    </location>
</feature>
<evidence type="ECO:0000313" key="4">
    <source>
        <dbReference type="EMBL" id="KAI1712849.1"/>
    </source>
</evidence>
<organism evidence="4 5">
    <name type="scientific">Ditylenchus destructor</name>
    <dbReference type="NCBI Taxonomy" id="166010"/>
    <lineage>
        <taxon>Eukaryota</taxon>
        <taxon>Metazoa</taxon>
        <taxon>Ecdysozoa</taxon>
        <taxon>Nematoda</taxon>
        <taxon>Chromadorea</taxon>
        <taxon>Rhabditida</taxon>
        <taxon>Tylenchina</taxon>
        <taxon>Tylenchomorpha</taxon>
        <taxon>Sphaerularioidea</taxon>
        <taxon>Anguinidae</taxon>
        <taxon>Anguininae</taxon>
        <taxon>Ditylenchus</taxon>
    </lineage>
</organism>
<reference evidence="4" key="1">
    <citation type="submission" date="2022-01" db="EMBL/GenBank/DDBJ databases">
        <title>Genome Sequence Resource for Two Populations of Ditylenchus destructor, the Migratory Endoparasitic Phytonematode.</title>
        <authorList>
            <person name="Zhang H."/>
            <person name="Lin R."/>
            <person name="Xie B."/>
        </authorList>
    </citation>
    <scope>NUCLEOTIDE SEQUENCE</scope>
    <source>
        <strain evidence="4">BazhouSP</strain>
    </source>
</reference>
<sequence length="461" mass="54792">MGDFVPKFERNLDMRTLGPKPLPTAGAIPVKNEKGEITMKKVKVQRYMAGKVPAFAKDLLSDSDDKEESDNEEDSKDLKSFDAKREEQIQENQGRRIRDPEVVRRTREEDHHTVSSSSSEEDEQTIEERRRRAMRRRLHHEQQEEAPIEKEELEDEDDEDEIQRRRMLLKIHAKKREQEELLARQQDAEDISDESEESESEEEETESEEEQDVQTRLKPVFVRKRDRITLIEAEKEQERLEKMRLDEEKRKEERKKQSVELMKEVVRREQDQEKIKREDTADLAAVKTDDESEEVAYEQWKIREMKRLRKNRDEREISAREKAEIERIRNMTEEERRNYLRMNPKIITNKAEKGKYKFLQKFYHRGVFFLDEEDEVLKRNFAEATGEDQFDKSVLPKVMQVKNFGKASRSKWTHLTAEDTTDHQGVWAAQTALNAKFVTKHAAGMKSVFDRPAVKKRKTAE</sequence>
<gene>
    <name evidence="4" type="ORF">DdX_09481</name>
</gene>
<evidence type="ECO:0000259" key="3">
    <source>
        <dbReference type="Pfam" id="PF06991"/>
    </source>
</evidence>
<comment type="caution">
    <text evidence="4">The sequence shown here is derived from an EMBL/GenBank/DDBJ whole genome shotgun (WGS) entry which is preliminary data.</text>
</comment>
<dbReference type="InterPro" id="IPR009730">
    <property type="entry name" value="MFAP1_C"/>
</dbReference>
<feature type="region of interest" description="Disordered" evidence="2">
    <location>
        <begin position="1"/>
        <end position="28"/>
    </location>
</feature>
<dbReference type="EMBL" id="JAKKPZ010000017">
    <property type="protein sequence ID" value="KAI1712849.1"/>
    <property type="molecule type" value="Genomic_DNA"/>
</dbReference>
<feature type="compositionally biased region" description="Basic and acidic residues" evidence="2">
    <location>
        <begin position="140"/>
        <end position="150"/>
    </location>
</feature>
<feature type="compositionally biased region" description="Basic and acidic residues" evidence="2">
    <location>
        <begin position="76"/>
        <end position="113"/>
    </location>
</feature>
<feature type="region of interest" description="Disordered" evidence="2">
    <location>
        <begin position="173"/>
        <end position="217"/>
    </location>
</feature>
<evidence type="ECO:0000256" key="1">
    <source>
        <dbReference type="ARBA" id="ARBA00008155"/>
    </source>
</evidence>
<feature type="compositionally biased region" description="Acidic residues" evidence="2">
    <location>
        <begin position="61"/>
        <end position="75"/>
    </location>
</feature>
<proteinExistence type="inferred from homology"/>
<dbReference type="PANTHER" id="PTHR15327">
    <property type="entry name" value="MICROFIBRIL-ASSOCIATED PROTEIN"/>
    <property type="match status" value="1"/>
</dbReference>
<dbReference type="Pfam" id="PF06991">
    <property type="entry name" value="MFAP1"/>
    <property type="match status" value="1"/>
</dbReference>
<keyword evidence="5" id="KW-1185">Reference proteome</keyword>
<feature type="domain" description="Micro-fibrillar-associated protein 1 C-terminal" evidence="3">
    <location>
        <begin position="206"/>
        <end position="420"/>
    </location>
</feature>
<accession>A0AAD4N0R2</accession>
<feature type="region of interest" description="Disordered" evidence="2">
    <location>
        <begin position="51"/>
        <end position="161"/>
    </location>
</feature>
<dbReference type="Proteomes" id="UP001201812">
    <property type="component" value="Unassembled WGS sequence"/>
</dbReference>
<name>A0AAD4N0R2_9BILA</name>
<protein>
    <submittedName>
        <fullName evidence="4">Microfibril-associated/Pre-mRNA processing domain-containing protein</fullName>
    </submittedName>
</protein>